<name>A0A6J5ZY17_9ZZZZ</name>
<dbReference type="EMBL" id="CAEZXY010000141">
    <property type="protein sequence ID" value="CAB4724176.1"/>
    <property type="molecule type" value="Genomic_DNA"/>
</dbReference>
<organism evidence="1">
    <name type="scientific">freshwater metagenome</name>
    <dbReference type="NCBI Taxonomy" id="449393"/>
    <lineage>
        <taxon>unclassified sequences</taxon>
        <taxon>metagenomes</taxon>
        <taxon>ecological metagenomes</taxon>
    </lineage>
</organism>
<evidence type="ECO:0000313" key="5">
    <source>
        <dbReference type="EMBL" id="CAB4993175.1"/>
    </source>
</evidence>
<evidence type="ECO:0000313" key="4">
    <source>
        <dbReference type="EMBL" id="CAB4800853.1"/>
    </source>
</evidence>
<protein>
    <submittedName>
        <fullName evidence="1">Unannotated protein</fullName>
    </submittedName>
</protein>
<reference evidence="1" key="1">
    <citation type="submission" date="2020-05" db="EMBL/GenBank/DDBJ databases">
        <authorList>
            <person name="Chiriac C."/>
            <person name="Salcher M."/>
            <person name="Ghai R."/>
            <person name="Kavagutti S V."/>
        </authorList>
    </citation>
    <scope>NUCLEOTIDE SEQUENCE</scope>
</reference>
<evidence type="ECO:0000313" key="1">
    <source>
        <dbReference type="EMBL" id="CAB4345650.1"/>
    </source>
</evidence>
<dbReference type="EMBL" id="CAFBOK010000185">
    <property type="protein sequence ID" value="CAB4993175.1"/>
    <property type="molecule type" value="Genomic_DNA"/>
</dbReference>
<accession>A0A6J5ZY17</accession>
<evidence type="ECO:0000313" key="3">
    <source>
        <dbReference type="EMBL" id="CAB4724176.1"/>
    </source>
</evidence>
<dbReference type="EMBL" id="CAFAAM010000061">
    <property type="protein sequence ID" value="CAB4800853.1"/>
    <property type="molecule type" value="Genomic_DNA"/>
</dbReference>
<dbReference type="EMBL" id="CAEZTY010000097">
    <property type="protein sequence ID" value="CAB4597805.1"/>
    <property type="molecule type" value="Genomic_DNA"/>
</dbReference>
<proteinExistence type="predicted"/>
<evidence type="ECO:0000313" key="2">
    <source>
        <dbReference type="EMBL" id="CAB4597805.1"/>
    </source>
</evidence>
<dbReference type="AlphaFoldDB" id="A0A6J5ZY17"/>
<sequence>MGVDDPGGNETTGRINDRFTSSHEVWPYLGDDAVLDSNISSKGRCACAVDDCAACDQ</sequence>
<dbReference type="EMBL" id="CAESAL010000076">
    <property type="protein sequence ID" value="CAB4345650.1"/>
    <property type="molecule type" value="Genomic_DNA"/>
</dbReference>
<gene>
    <name evidence="2" type="ORF">UFOPK1762_01726</name>
    <name evidence="3" type="ORF">UFOPK2624_01924</name>
    <name evidence="4" type="ORF">UFOPK3010_00594</name>
    <name evidence="1" type="ORF">UFOPK3331_01588</name>
    <name evidence="5" type="ORF">UFOPK3927_01421</name>
</gene>